<dbReference type="EMBL" id="BONY01000058">
    <property type="protein sequence ID" value="GIH08956.1"/>
    <property type="molecule type" value="Genomic_DNA"/>
</dbReference>
<keyword evidence="1" id="KW-0732">Signal</keyword>
<accession>A0A8J3QDY6</accession>
<protein>
    <submittedName>
        <fullName evidence="2">Uncharacterized protein</fullName>
    </submittedName>
</protein>
<evidence type="ECO:0000313" key="3">
    <source>
        <dbReference type="Proteomes" id="UP000612899"/>
    </source>
</evidence>
<evidence type="ECO:0000256" key="1">
    <source>
        <dbReference type="SAM" id="SignalP"/>
    </source>
</evidence>
<sequence>MSKANPAMIHRRRLSFFSLASLSATLGTAEGAALGGIEATPTVREGTLVGMAAVTGGGSGTIGRGAGTLARPV</sequence>
<reference evidence="2" key="1">
    <citation type="submission" date="2021-01" db="EMBL/GenBank/DDBJ databases">
        <title>Whole genome shotgun sequence of Rhizocola hellebori NBRC 109834.</title>
        <authorList>
            <person name="Komaki H."/>
            <person name="Tamura T."/>
        </authorList>
    </citation>
    <scope>NUCLEOTIDE SEQUENCE</scope>
    <source>
        <strain evidence="2">NBRC 109834</strain>
    </source>
</reference>
<keyword evidence="3" id="KW-1185">Reference proteome</keyword>
<gene>
    <name evidence="2" type="ORF">Rhe02_70230</name>
</gene>
<organism evidence="2 3">
    <name type="scientific">Rhizocola hellebori</name>
    <dbReference type="NCBI Taxonomy" id="1392758"/>
    <lineage>
        <taxon>Bacteria</taxon>
        <taxon>Bacillati</taxon>
        <taxon>Actinomycetota</taxon>
        <taxon>Actinomycetes</taxon>
        <taxon>Micromonosporales</taxon>
        <taxon>Micromonosporaceae</taxon>
        <taxon>Rhizocola</taxon>
    </lineage>
</organism>
<dbReference type="AlphaFoldDB" id="A0A8J3QDY6"/>
<dbReference type="Proteomes" id="UP000612899">
    <property type="component" value="Unassembled WGS sequence"/>
</dbReference>
<feature type="chain" id="PRO_5035147545" evidence="1">
    <location>
        <begin position="30"/>
        <end position="73"/>
    </location>
</feature>
<proteinExistence type="predicted"/>
<feature type="signal peptide" evidence="1">
    <location>
        <begin position="1"/>
        <end position="29"/>
    </location>
</feature>
<name>A0A8J3QDY6_9ACTN</name>
<evidence type="ECO:0000313" key="2">
    <source>
        <dbReference type="EMBL" id="GIH08956.1"/>
    </source>
</evidence>
<comment type="caution">
    <text evidence="2">The sequence shown here is derived from an EMBL/GenBank/DDBJ whole genome shotgun (WGS) entry which is preliminary data.</text>
</comment>